<keyword evidence="7" id="KW-1185">Reference proteome</keyword>
<dbReference type="PANTHER" id="PTHR46797:SF1">
    <property type="entry name" value="METHYLPHOSPHONATE SYNTHASE"/>
    <property type="match status" value="1"/>
</dbReference>
<evidence type="ECO:0000256" key="1">
    <source>
        <dbReference type="ARBA" id="ARBA00023125"/>
    </source>
</evidence>
<dbReference type="SUPFAM" id="SSF47413">
    <property type="entry name" value="lambda repressor-like DNA-binding domains"/>
    <property type="match status" value="1"/>
</dbReference>
<dbReference type="GO" id="GO:0005829">
    <property type="term" value="C:cytosol"/>
    <property type="evidence" value="ECO:0007669"/>
    <property type="project" value="TreeGrafter"/>
</dbReference>
<dbReference type="RefSeq" id="WP_052537583.1">
    <property type="nucleotide sequence ID" value="NZ_FQVY01000002.1"/>
</dbReference>
<dbReference type="PANTHER" id="PTHR46797">
    <property type="entry name" value="HTH-TYPE TRANSCRIPTIONAL REGULATOR"/>
    <property type="match status" value="1"/>
</dbReference>
<sequence>MKTDYPERYRILGLKIAYYRKRAGYTQEAFAEKIGRSNNFISQVEGVGTTKGVSLETLFKMAEVLGVPAGELLEEDQRGSIPPSK</sequence>
<evidence type="ECO:0000313" key="7">
    <source>
        <dbReference type="Proteomes" id="UP000474718"/>
    </source>
</evidence>
<reference evidence="6" key="2">
    <citation type="submission" date="2016-11" db="EMBL/GenBank/DDBJ databases">
        <authorList>
            <person name="Jaros S."/>
            <person name="Januszkiewicz K."/>
            <person name="Wedrychowicz H."/>
        </authorList>
    </citation>
    <scope>NUCLEOTIDE SEQUENCE [LARGE SCALE GENOMIC DNA]</scope>
    <source>
        <strain evidence="6">DSM 4029</strain>
    </source>
</reference>
<reference evidence="3" key="4">
    <citation type="submission" date="2022-06" db="EMBL/GenBank/DDBJ databases">
        <title>Isolation of gut microbiota from human fecal samples.</title>
        <authorList>
            <person name="Pamer E.G."/>
            <person name="Barat B."/>
            <person name="Waligurski E."/>
            <person name="Medina S."/>
            <person name="Paddock L."/>
            <person name="Mostad J."/>
        </authorList>
    </citation>
    <scope>NUCLEOTIDE SEQUENCE</scope>
    <source>
        <strain evidence="3">DFI.7.96</strain>
    </source>
</reference>
<keyword evidence="1" id="KW-0238">DNA-binding</keyword>
<evidence type="ECO:0000313" key="4">
    <source>
        <dbReference type="EMBL" id="MZL70341.1"/>
    </source>
</evidence>
<dbReference type="Proteomes" id="UP000474718">
    <property type="component" value="Unassembled WGS sequence"/>
</dbReference>
<dbReference type="Proteomes" id="UP000184089">
    <property type="component" value="Unassembled WGS sequence"/>
</dbReference>
<dbReference type="InterPro" id="IPR010982">
    <property type="entry name" value="Lambda_DNA-bd_dom_sf"/>
</dbReference>
<dbReference type="InterPro" id="IPR050807">
    <property type="entry name" value="TransReg_Diox_bact_type"/>
</dbReference>
<evidence type="ECO:0000313" key="5">
    <source>
        <dbReference type="EMBL" id="SHG19477.1"/>
    </source>
</evidence>
<evidence type="ECO:0000259" key="2">
    <source>
        <dbReference type="PROSITE" id="PS50943"/>
    </source>
</evidence>
<organism evidence="5 6">
    <name type="scientific">Bittarella massiliensis</name>
    <name type="common">ex Durand et al. 2017</name>
    <dbReference type="NCBI Taxonomy" id="1720313"/>
    <lineage>
        <taxon>Bacteria</taxon>
        <taxon>Bacillati</taxon>
        <taxon>Bacillota</taxon>
        <taxon>Clostridia</taxon>
        <taxon>Eubacteriales</taxon>
        <taxon>Oscillospiraceae</taxon>
        <taxon>Bittarella (ex Durand et al. 2017)</taxon>
    </lineage>
</organism>
<dbReference type="EMBL" id="FQVY01000002">
    <property type="protein sequence ID" value="SHG19477.1"/>
    <property type="molecule type" value="Genomic_DNA"/>
</dbReference>
<feature type="domain" description="HTH cro/C1-type" evidence="2">
    <location>
        <begin position="16"/>
        <end position="72"/>
    </location>
</feature>
<dbReference type="GO" id="GO:0003700">
    <property type="term" value="F:DNA-binding transcription factor activity"/>
    <property type="evidence" value="ECO:0007669"/>
    <property type="project" value="TreeGrafter"/>
</dbReference>
<dbReference type="PROSITE" id="PS50943">
    <property type="entry name" value="HTH_CROC1"/>
    <property type="match status" value="1"/>
</dbReference>
<dbReference type="Proteomes" id="UP001205063">
    <property type="component" value="Unassembled WGS sequence"/>
</dbReference>
<dbReference type="AlphaFoldDB" id="A0AAQ1RW64"/>
<evidence type="ECO:0000313" key="6">
    <source>
        <dbReference type="Proteomes" id="UP000184089"/>
    </source>
</evidence>
<name>A0AAQ1RW64_9FIRM</name>
<comment type="caution">
    <text evidence="5">The sequence shown here is derived from an EMBL/GenBank/DDBJ whole genome shotgun (WGS) entry which is preliminary data.</text>
</comment>
<dbReference type="Gene3D" id="1.10.260.40">
    <property type="entry name" value="lambda repressor-like DNA-binding domains"/>
    <property type="match status" value="1"/>
</dbReference>
<dbReference type="CDD" id="cd00093">
    <property type="entry name" value="HTH_XRE"/>
    <property type="match status" value="1"/>
</dbReference>
<evidence type="ECO:0000313" key="3">
    <source>
        <dbReference type="EMBL" id="MCQ4950232.1"/>
    </source>
</evidence>
<reference evidence="5" key="1">
    <citation type="submission" date="2016-11" db="EMBL/GenBank/DDBJ databases">
        <authorList>
            <person name="Varghese N."/>
            <person name="Submissions S."/>
        </authorList>
    </citation>
    <scope>NUCLEOTIDE SEQUENCE</scope>
    <source>
        <strain evidence="5">DSM 4029</strain>
    </source>
</reference>
<protein>
    <submittedName>
        <fullName evidence="5">Helix-turn-helix domain-containing protein</fullName>
    </submittedName>
</protein>
<dbReference type="GO" id="GO:0003677">
    <property type="term" value="F:DNA binding"/>
    <property type="evidence" value="ECO:0007669"/>
    <property type="project" value="UniProtKB-KW"/>
</dbReference>
<dbReference type="EMBL" id="JANGAB010000007">
    <property type="protein sequence ID" value="MCQ4950232.1"/>
    <property type="molecule type" value="Genomic_DNA"/>
</dbReference>
<reference evidence="4 7" key="3">
    <citation type="journal article" date="2019" name="Nat. Med.">
        <title>A library of human gut bacterial isolates paired with longitudinal multiomics data enables mechanistic microbiome research.</title>
        <authorList>
            <person name="Poyet M."/>
            <person name="Groussin M."/>
            <person name="Gibbons S.M."/>
            <person name="Avila-Pacheco J."/>
            <person name="Jiang X."/>
            <person name="Kearney S.M."/>
            <person name="Perrotta A.R."/>
            <person name="Berdy B."/>
            <person name="Zhao S."/>
            <person name="Lieberman T.D."/>
            <person name="Swanson P.K."/>
            <person name="Smith M."/>
            <person name="Roesemann S."/>
            <person name="Alexander J.E."/>
            <person name="Rich S.A."/>
            <person name="Livny J."/>
            <person name="Vlamakis H."/>
            <person name="Clish C."/>
            <person name="Bullock K."/>
            <person name="Deik A."/>
            <person name="Scott J."/>
            <person name="Pierce K.A."/>
            <person name="Xavier R.J."/>
            <person name="Alm E.J."/>
        </authorList>
    </citation>
    <scope>NUCLEOTIDE SEQUENCE [LARGE SCALE GENOMIC DNA]</scope>
    <source>
        <strain evidence="4 7">BIOML-A2</strain>
    </source>
</reference>
<gene>
    <name evidence="4" type="ORF">GT747_11310</name>
    <name evidence="3" type="ORF">NE646_11215</name>
    <name evidence="5" type="ORF">SAMN05444424_1823</name>
</gene>
<dbReference type="EMBL" id="WWVX01000008">
    <property type="protein sequence ID" value="MZL70341.1"/>
    <property type="molecule type" value="Genomic_DNA"/>
</dbReference>
<accession>A0AAQ1RW64</accession>
<proteinExistence type="predicted"/>
<dbReference type="SMART" id="SM00530">
    <property type="entry name" value="HTH_XRE"/>
    <property type="match status" value="1"/>
</dbReference>
<dbReference type="InterPro" id="IPR001387">
    <property type="entry name" value="Cro/C1-type_HTH"/>
</dbReference>
<dbReference type="Pfam" id="PF01381">
    <property type="entry name" value="HTH_3"/>
    <property type="match status" value="1"/>
</dbReference>